<dbReference type="GO" id="GO:0006438">
    <property type="term" value="P:valyl-tRNA aminoacylation"/>
    <property type="evidence" value="ECO:0007669"/>
    <property type="project" value="InterPro"/>
</dbReference>
<evidence type="ECO:0000256" key="7">
    <source>
        <dbReference type="ARBA" id="ARBA00023146"/>
    </source>
</evidence>
<dbReference type="SUPFAM" id="SSF47323">
    <property type="entry name" value="Anticodon-binding domain of a subclass of class I aminoacyl-tRNA synthetases"/>
    <property type="match status" value="1"/>
</dbReference>
<feature type="non-terminal residue" evidence="11">
    <location>
        <position position="1"/>
    </location>
</feature>
<dbReference type="EC" id="6.1.1.9" evidence="1"/>
<evidence type="ECO:0000256" key="6">
    <source>
        <dbReference type="ARBA" id="ARBA00022917"/>
    </source>
</evidence>
<dbReference type="Pfam" id="PF08264">
    <property type="entry name" value="Anticodon_1"/>
    <property type="match status" value="1"/>
</dbReference>
<dbReference type="Proteomes" id="UP000265541">
    <property type="component" value="Unassembled WGS sequence"/>
</dbReference>
<dbReference type="GO" id="GO:0005829">
    <property type="term" value="C:cytosol"/>
    <property type="evidence" value="ECO:0007669"/>
    <property type="project" value="TreeGrafter"/>
</dbReference>
<evidence type="ECO:0000256" key="5">
    <source>
        <dbReference type="ARBA" id="ARBA00022840"/>
    </source>
</evidence>
<evidence type="ECO:0000256" key="4">
    <source>
        <dbReference type="ARBA" id="ARBA00022741"/>
    </source>
</evidence>
<keyword evidence="6" id="KW-0648">Protein biosynthesis</keyword>
<proteinExistence type="predicted"/>
<dbReference type="PANTHER" id="PTHR11946">
    <property type="entry name" value="VALYL-TRNA SYNTHETASES"/>
    <property type="match status" value="1"/>
</dbReference>
<evidence type="ECO:0000256" key="9">
    <source>
        <dbReference type="ARBA" id="ARBA00047552"/>
    </source>
</evidence>
<feature type="non-terminal residue" evidence="11">
    <location>
        <position position="175"/>
    </location>
</feature>
<evidence type="ECO:0000313" key="12">
    <source>
        <dbReference type="Proteomes" id="UP000265541"/>
    </source>
</evidence>
<dbReference type="OrthoDB" id="9810365at2"/>
<comment type="catalytic activity">
    <reaction evidence="9">
        <text>tRNA(Val) + L-valine + ATP = L-valyl-tRNA(Val) + AMP + diphosphate</text>
        <dbReference type="Rhea" id="RHEA:10704"/>
        <dbReference type="Rhea" id="RHEA-COMP:9672"/>
        <dbReference type="Rhea" id="RHEA-COMP:9708"/>
        <dbReference type="ChEBI" id="CHEBI:30616"/>
        <dbReference type="ChEBI" id="CHEBI:33019"/>
        <dbReference type="ChEBI" id="CHEBI:57762"/>
        <dbReference type="ChEBI" id="CHEBI:78442"/>
        <dbReference type="ChEBI" id="CHEBI:78537"/>
        <dbReference type="ChEBI" id="CHEBI:456215"/>
        <dbReference type="EC" id="6.1.1.9"/>
    </reaction>
</comment>
<dbReference type="GO" id="GO:0004832">
    <property type="term" value="F:valine-tRNA ligase activity"/>
    <property type="evidence" value="ECO:0007669"/>
    <property type="project" value="UniProtKB-EC"/>
</dbReference>
<dbReference type="InterPro" id="IPR002303">
    <property type="entry name" value="Valyl-tRNA_ligase"/>
</dbReference>
<evidence type="ECO:0000259" key="10">
    <source>
        <dbReference type="Pfam" id="PF08264"/>
    </source>
</evidence>
<feature type="domain" description="Methionyl/Valyl/Leucyl/Isoleucyl-tRNA synthetase anticodon-binding" evidence="10">
    <location>
        <begin position="5"/>
        <end position="150"/>
    </location>
</feature>
<dbReference type="PANTHER" id="PTHR11946:SF93">
    <property type="entry name" value="VALINE--TRNA LIGASE, CHLOROPLASTIC_MITOCHONDRIAL 2"/>
    <property type="match status" value="1"/>
</dbReference>
<evidence type="ECO:0000256" key="2">
    <source>
        <dbReference type="ARBA" id="ARBA00022490"/>
    </source>
</evidence>
<dbReference type="EMBL" id="QYJN01000528">
    <property type="protein sequence ID" value="RIP16115.1"/>
    <property type="molecule type" value="Genomic_DNA"/>
</dbReference>
<gene>
    <name evidence="11" type="primary">valS</name>
    <name evidence="11" type="ORF">BUZ14_16835</name>
</gene>
<evidence type="ECO:0000256" key="3">
    <source>
        <dbReference type="ARBA" id="ARBA00022598"/>
    </source>
</evidence>
<reference evidence="11 12" key="1">
    <citation type="journal article" date="2016" name="Front. Microbiol.">
        <title>Comprehensive Phylogenetic Analysis of Bovine Non-aureus Staphylococci Species Based on Whole-Genome Sequencing.</title>
        <authorList>
            <person name="Naushad S."/>
            <person name="Barkema H.W."/>
            <person name="Luby C."/>
            <person name="Condas L.A."/>
            <person name="Nobrega D.B."/>
            <person name="Carson D.A."/>
            <person name="De Buck J."/>
        </authorList>
    </citation>
    <scope>NUCLEOTIDE SEQUENCE [LARGE SCALE GENOMIC DNA]</scope>
    <source>
        <strain evidence="11 12">SNUC 4781</strain>
    </source>
</reference>
<evidence type="ECO:0000256" key="8">
    <source>
        <dbReference type="ARBA" id="ARBA00029936"/>
    </source>
</evidence>
<dbReference type="RefSeq" id="WP_142924020.1">
    <property type="nucleotide sequence ID" value="NZ_QYJN01000528.1"/>
</dbReference>
<sequence>LSLADKWILTRLNETIENVTELSDKYEFGEVGRTLYNFIWDEFCDWYIEMSKIPMNGEDEAQKQITRSVLTYVLDNTMRMLHPFMPFVTEQIWQNLPHEGETIVKAAWPKVNEALVFDDSKETMQQLVEIIKSVRQSRLEVDTPLSKAIPIFIKAKDENIKETLLNNSNYIDRFC</sequence>
<keyword evidence="7" id="KW-0030">Aminoacyl-tRNA synthetase</keyword>
<dbReference type="InterPro" id="IPR013155">
    <property type="entry name" value="M/V/L/I-tRNA-synth_anticd-bd"/>
</dbReference>
<dbReference type="InterPro" id="IPR009080">
    <property type="entry name" value="tRNAsynth_Ia_anticodon-bd"/>
</dbReference>
<accession>A0A3A0V4S0</accession>
<organism evidence="11 12">
    <name type="scientific">Staphylococcus gallinarum</name>
    <dbReference type="NCBI Taxonomy" id="1293"/>
    <lineage>
        <taxon>Bacteria</taxon>
        <taxon>Bacillati</taxon>
        <taxon>Bacillota</taxon>
        <taxon>Bacilli</taxon>
        <taxon>Bacillales</taxon>
        <taxon>Staphylococcaceae</taxon>
        <taxon>Staphylococcus</taxon>
    </lineage>
</organism>
<dbReference type="Gene3D" id="1.10.730.10">
    <property type="entry name" value="Isoleucyl-tRNA Synthetase, Domain 1"/>
    <property type="match status" value="1"/>
</dbReference>
<dbReference type="InterPro" id="IPR033705">
    <property type="entry name" value="Anticodon_Ia_Val"/>
</dbReference>
<name>A0A3A0V4S0_STAGA</name>
<evidence type="ECO:0000313" key="11">
    <source>
        <dbReference type="EMBL" id="RIP16115.1"/>
    </source>
</evidence>
<comment type="caution">
    <text evidence="11">The sequence shown here is derived from an EMBL/GenBank/DDBJ whole genome shotgun (WGS) entry which is preliminary data.</text>
</comment>
<keyword evidence="4" id="KW-0547">Nucleotide-binding</keyword>
<keyword evidence="3 11" id="KW-0436">Ligase</keyword>
<dbReference type="CDD" id="cd07962">
    <property type="entry name" value="Anticodon_Ia_Val"/>
    <property type="match status" value="1"/>
</dbReference>
<evidence type="ECO:0000256" key="1">
    <source>
        <dbReference type="ARBA" id="ARBA00013169"/>
    </source>
</evidence>
<keyword evidence="2" id="KW-0963">Cytoplasm</keyword>
<keyword evidence="5" id="KW-0067">ATP-binding</keyword>
<dbReference type="GO" id="GO:0005524">
    <property type="term" value="F:ATP binding"/>
    <property type="evidence" value="ECO:0007669"/>
    <property type="project" value="UniProtKB-KW"/>
</dbReference>
<dbReference type="AlphaFoldDB" id="A0A3A0V4S0"/>
<protein>
    <recommendedName>
        <fullName evidence="1">valine--tRNA ligase</fullName>
        <ecNumber evidence="1">6.1.1.9</ecNumber>
    </recommendedName>
    <alternativeName>
        <fullName evidence="8">Valyl-tRNA synthetase</fullName>
    </alternativeName>
</protein>